<reference evidence="2" key="1">
    <citation type="submission" date="2021-03" db="EMBL/GenBank/DDBJ databases">
        <title>Draft genome sequence of rust myrtle Austropuccinia psidii MF-1, a brazilian biotype.</title>
        <authorList>
            <person name="Quecine M.C."/>
            <person name="Pachon D.M.R."/>
            <person name="Bonatelli M.L."/>
            <person name="Correr F.H."/>
            <person name="Franceschini L.M."/>
            <person name="Leite T.F."/>
            <person name="Margarido G.R.A."/>
            <person name="Almeida C.A."/>
            <person name="Ferrarezi J.A."/>
            <person name="Labate C.A."/>
        </authorList>
    </citation>
    <scope>NUCLEOTIDE SEQUENCE</scope>
    <source>
        <strain evidence="2">MF-1</strain>
    </source>
</reference>
<organism evidence="2 3">
    <name type="scientific">Austropuccinia psidii MF-1</name>
    <dbReference type="NCBI Taxonomy" id="1389203"/>
    <lineage>
        <taxon>Eukaryota</taxon>
        <taxon>Fungi</taxon>
        <taxon>Dikarya</taxon>
        <taxon>Basidiomycota</taxon>
        <taxon>Pucciniomycotina</taxon>
        <taxon>Pucciniomycetes</taxon>
        <taxon>Pucciniales</taxon>
        <taxon>Sphaerophragmiaceae</taxon>
        <taxon>Austropuccinia</taxon>
    </lineage>
</organism>
<accession>A0A9Q3KQE0</accession>
<protein>
    <submittedName>
        <fullName evidence="2">Uncharacterized protein</fullName>
    </submittedName>
</protein>
<gene>
    <name evidence="2" type="ORF">O181_125823</name>
</gene>
<comment type="caution">
    <text evidence="2">The sequence shown here is derived from an EMBL/GenBank/DDBJ whole genome shotgun (WGS) entry which is preliminary data.</text>
</comment>
<proteinExistence type="predicted"/>
<dbReference type="AlphaFoldDB" id="A0A9Q3KQE0"/>
<evidence type="ECO:0000313" key="2">
    <source>
        <dbReference type="EMBL" id="MBW0586108.1"/>
    </source>
</evidence>
<keyword evidence="3" id="KW-1185">Reference proteome</keyword>
<evidence type="ECO:0000313" key="3">
    <source>
        <dbReference type="Proteomes" id="UP000765509"/>
    </source>
</evidence>
<evidence type="ECO:0000256" key="1">
    <source>
        <dbReference type="SAM" id="MobiDB-lite"/>
    </source>
</evidence>
<feature type="compositionally biased region" description="Polar residues" evidence="1">
    <location>
        <begin position="1"/>
        <end position="35"/>
    </location>
</feature>
<dbReference type="Proteomes" id="UP000765509">
    <property type="component" value="Unassembled WGS sequence"/>
</dbReference>
<sequence>MEEKQPSNTKVSAKTSPSGQQQQFPREKAATSSKLGQREGRSPKALQPGIQDSKDSAGCHGECILDGQNHYGITEEGESQVKIPEMISDIFDCIKELYEGINYVKNIFLTKMKPFVTTLK</sequence>
<name>A0A9Q3KQE0_9BASI</name>
<dbReference type="EMBL" id="AVOT02122933">
    <property type="protein sequence ID" value="MBW0586108.1"/>
    <property type="molecule type" value="Genomic_DNA"/>
</dbReference>
<feature type="region of interest" description="Disordered" evidence="1">
    <location>
        <begin position="1"/>
        <end position="61"/>
    </location>
</feature>